<gene>
    <name evidence="3" type="primary">larC</name>
    <name evidence="3" type="ORF">H8D96_22045</name>
</gene>
<proteinExistence type="inferred from homology"/>
<organism evidence="3 4">
    <name type="scientific">Candidatus Desulfatibia vada</name>
    <dbReference type="NCBI Taxonomy" id="2841696"/>
    <lineage>
        <taxon>Bacteria</taxon>
        <taxon>Pseudomonadati</taxon>
        <taxon>Thermodesulfobacteriota</taxon>
        <taxon>Desulfobacteria</taxon>
        <taxon>Desulfobacterales</taxon>
        <taxon>Desulfobacterales incertae sedis</taxon>
        <taxon>Candidatus Desulfatibia</taxon>
    </lineage>
</organism>
<protein>
    <recommendedName>
        <fullName evidence="2">Putative nickel insertion protein</fullName>
    </recommendedName>
</protein>
<reference evidence="3 4" key="1">
    <citation type="submission" date="2020-08" db="EMBL/GenBank/DDBJ databases">
        <title>Bridging the membrane lipid divide: bacteria of the FCB group superphylum have the potential to synthesize archaeal ether lipids.</title>
        <authorList>
            <person name="Villanueva L."/>
            <person name="Von Meijenfeldt F.A.B."/>
            <person name="Westbye A.B."/>
            <person name="Yadav S."/>
            <person name="Hopmans E.C."/>
            <person name="Dutilh B.E."/>
            <person name="Sinninghe Damste J.S."/>
        </authorList>
    </citation>
    <scope>NUCLEOTIDE SEQUENCE [LARGE SCALE GENOMIC DNA]</scope>
    <source>
        <strain evidence="3">NIOZ-UU17</strain>
    </source>
</reference>
<evidence type="ECO:0000313" key="4">
    <source>
        <dbReference type="Proteomes" id="UP000605201"/>
    </source>
</evidence>
<dbReference type="GO" id="GO:0016151">
    <property type="term" value="F:nickel cation binding"/>
    <property type="evidence" value="ECO:0007669"/>
    <property type="project" value="UniProtKB-UniRule"/>
</dbReference>
<evidence type="ECO:0000313" key="3">
    <source>
        <dbReference type="EMBL" id="MBC8434599.1"/>
    </source>
</evidence>
<name>A0A8J6TMJ3_9BACT</name>
<comment type="similarity">
    <text evidence="2">Belongs to the LarC family.</text>
</comment>
<dbReference type="NCBIfam" id="TIGR00299">
    <property type="entry name" value="nickel pincer cofactor biosynthesis protein LarC"/>
    <property type="match status" value="1"/>
</dbReference>
<sequence length="389" mass="42794">MIAYFDCFSGISGDMTLGAFIDLGVPVEWLKESLESIPISGFDLAVTGVSRNGIHAKRVQVDAEDDAQSRHYADIRSLIEKSPLPTNVKQTSLDIFEKIAVAEAAIHDCPIEKVHFHEVGGLDAIVDIVGTVLCVDYLKLRQIFASRIPLGNGFVSCSHGTLPVPAPATLKILKGVPVYGTDIPHELVTPTGAAIISVLAESFGKMPDMIIEKSGYGAGKRDLESIPNLLRIVTGTAADHQTGRRQDSIVMVETCIDDMNPEVFSFLMERLFDEGALDVYWVPVFMKKNRPGTMVQVLCRENRKEAVIDCILSETTSSGVRFYDVGRRTLAREQITVDTIYGSLQVKRIIGPDGSARIVPEYEVCKKIARERNIPIRIVYDSIITSLNK</sequence>
<dbReference type="GO" id="GO:0016829">
    <property type="term" value="F:lyase activity"/>
    <property type="evidence" value="ECO:0007669"/>
    <property type="project" value="UniProtKB-UniRule"/>
</dbReference>
<accession>A0A8J6TMJ3</accession>
<dbReference type="AlphaFoldDB" id="A0A8J6TMJ3"/>
<comment type="caution">
    <text evidence="3">The sequence shown here is derived from an EMBL/GenBank/DDBJ whole genome shotgun (WGS) entry which is preliminary data.</text>
</comment>
<dbReference type="PANTHER" id="PTHR36566">
    <property type="entry name" value="NICKEL INSERTION PROTEIN-RELATED"/>
    <property type="match status" value="1"/>
</dbReference>
<evidence type="ECO:0000256" key="2">
    <source>
        <dbReference type="HAMAP-Rule" id="MF_01074"/>
    </source>
</evidence>
<dbReference type="EMBL" id="JACNIG010000467">
    <property type="protein sequence ID" value="MBC8434599.1"/>
    <property type="molecule type" value="Genomic_DNA"/>
</dbReference>
<dbReference type="Pfam" id="PF01969">
    <property type="entry name" value="Ni_insertion"/>
    <property type="match status" value="1"/>
</dbReference>
<dbReference type="InterPro" id="IPR002822">
    <property type="entry name" value="Ni_insertion"/>
</dbReference>
<keyword evidence="1 2" id="KW-0533">Nickel</keyword>
<dbReference type="HAMAP" id="MF_01074">
    <property type="entry name" value="LarC"/>
    <property type="match status" value="1"/>
</dbReference>
<dbReference type="Proteomes" id="UP000605201">
    <property type="component" value="Unassembled WGS sequence"/>
</dbReference>
<dbReference type="Gene3D" id="3.30.70.1380">
    <property type="entry name" value="Transcriptional regulatory protein pf0864 domain like"/>
    <property type="match status" value="1"/>
</dbReference>
<dbReference type="PANTHER" id="PTHR36566:SF1">
    <property type="entry name" value="PYRIDINIUM-3,5-BISTHIOCARBOXYLIC ACID MONONUCLEOTIDE NICKEL INSERTION PROTEIN"/>
    <property type="match status" value="1"/>
</dbReference>
<evidence type="ECO:0000256" key="1">
    <source>
        <dbReference type="ARBA" id="ARBA00022596"/>
    </source>
</evidence>
<keyword evidence="2" id="KW-0456">Lyase</keyword>